<comment type="caution">
    <text evidence="1">The sequence shown here is derived from an EMBL/GenBank/DDBJ whole genome shotgun (WGS) entry which is preliminary data.</text>
</comment>
<gene>
    <name evidence="1" type="ORF">HTZ84_22090</name>
</gene>
<proteinExistence type="predicted"/>
<accession>A0ABX2LKK7</accession>
<keyword evidence="2" id="KW-1185">Reference proteome</keyword>
<protein>
    <submittedName>
        <fullName evidence="1">Uncharacterized protein</fullName>
    </submittedName>
</protein>
<dbReference type="EMBL" id="JABUQZ010000003">
    <property type="protein sequence ID" value="NUC74958.1"/>
    <property type="molecule type" value="Genomic_DNA"/>
</dbReference>
<name>A0ABX2LKK7_9EURY</name>
<dbReference type="Proteomes" id="UP001016761">
    <property type="component" value="Unassembled WGS sequence"/>
</dbReference>
<evidence type="ECO:0000313" key="1">
    <source>
        <dbReference type="EMBL" id="NUC74958.1"/>
    </source>
</evidence>
<evidence type="ECO:0000313" key="2">
    <source>
        <dbReference type="Proteomes" id="UP001016761"/>
    </source>
</evidence>
<organism evidence="1 2">
    <name type="scientific">Haloterrigena gelatinilytica</name>
    <dbReference type="NCBI Taxonomy" id="2741724"/>
    <lineage>
        <taxon>Archaea</taxon>
        <taxon>Methanobacteriati</taxon>
        <taxon>Methanobacteriota</taxon>
        <taxon>Stenosarchaea group</taxon>
        <taxon>Halobacteria</taxon>
        <taxon>Halobacteriales</taxon>
        <taxon>Natrialbaceae</taxon>
        <taxon>Haloterrigena</taxon>
    </lineage>
</organism>
<sequence>MNSLLEPADLVEWVPVAIGQRAQCDHCGQTLRPNDRLEALVTATGSFDAELVVCRCECCARGSIRPETARPCVLVRGRLAASVDAGGHSRVVLSGARVVDRRE</sequence>
<reference evidence="1 2" key="1">
    <citation type="submission" date="2020-06" db="EMBL/GenBank/DDBJ databases">
        <title>Haloterrigena sp. nov., an extremely halophilic archaeon isolated from a saline sediment.</title>
        <authorList>
            <person name="Liu B.-B."/>
        </authorList>
    </citation>
    <scope>NUCLEOTIDE SEQUENCE [LARGE SCALE GENOMIC DNA]</scope>
    <source>
        <strain evidence="1 2">SYSU A558-1</strain>
    </source>
</reference>